<reference evidence="3 4" key="1">
    <citation type="journal article" date="2018" name="Nat. Ecol. Evol.">
        <title>Genomic signatures of mitonuclear coevolution across populations of Tigriopus californicus.</title>
        <authorList>
            <person name="Barreto F.S."/>
            <person name="Watson E.T."/>
            <person name="Lima T.G."/>
            <person name="Willett C.S."/>
            <person name="Edmands S."/>
            <person name="Li W."/>
            <person name="Burton R.S."/>
        </authorList>
    </citation>
    <scope>NUCLEOTIDE SEQUENCE [LARGE SCALE GENOMIC DNA]</scope>
    <source>
        <strain evidence="3 4">San Diego</strain>
    </source>
</reference>
<name>A0A553NV35_TIGCA</name>
<dbReference type="GO" id="GO:0005634">
    <property type="term" value="C:nucleus"/>
    <property type="evidence" value="ECO:0007669"/>
    <property type="project" value="TreeGrafter"/>
</dbReference>
<dbReference type="InterPro" id="IPR029063">
    <property type="entry name" value="SAM-dependent_MTases_sf"/>
</dbReference>
<dbReference type="PANTHER" id="PTHR23108:SF0">
    <property type="entry name" value="METHYLTRANSFERASE-LIKE PROTEIN 22"/>
    <property type="match status" value="1"/>
</dbReference>
<evidence type="ECO:0000256" key="1">
    <source>
        <dbReference type="SAM" id="MobiDB-lite"/>
    </source>
</evidence>
<feature type="compositionally biased region" description="Polar residues" evidence="1">
    <location>
        <begin position="176"/>
        <end position="186"/>
    </location>
</feature>
<dbReference type="PANTHER" id="PTHR23108">
    <property type="entry name" value="METHYLTRANSFERASE-RELATED"/>
    <property type="match status" value="1"/>
</dbReference>
<accession>A0A553NV35</accession>
<dbReference type="AlphaFoldDB" id="A0A553NV35"/>
<feature type="transmembrane region" description="Helical" evidence="2">
    <location>
        <begin position="16"/>
        <end position="34"/>
    </location>
</feature>
<evidence type="ECO:0000313" key="3">
    <source>
        <dbReference type="EMBL" id="TRY69288.1"/>
    </source>
</evidence>
<evidence type="ECO:0000256" key="2">
    <source>
        <dbReference type="SAM" id="Phobius"/>
    </source>
</evidence>
<dbReference type="InterPro" id="IPR019410">
    <property type="entry name" value="Methyltransf_16"/>
</dbReference>
<gene>
    <name evidence="3" type="ORF">TCAL_13858</name>
</gene>
<feature type="region of interest" description="Disordered" evidence="1">
    <location>
        <begin position="152"/>
        <end position="198"/>
    </location>
</feature>
<dbReference type="InterPro" id="IPR018908">
    <property type="entry name" value="TMEM234"/>
</dbReference>
<comment type="caution">
    <text evidence="3">The sequence shown here is derived from an EMBL/GenBank/DDBJ whole genome shotgun (WGS) entry which is preliminary data.</text>
</comment>
<protein>
    <recommendedName>
        <fullName evidence="5">Methyltransferase-like protein 22</fullName>
    </recommendedName>
</protein>
<keyword evidence="2" id="KW-0812">Transmembrane</keyword>
<dbReference type="Pfam" id="PF10294">
    <property type="entry name" value="Methyltransf_16"/>
    <property type="match status" value="1"/>
</dbReference>
<evidence type="ECO:0008006" key="5">
    <source>
        <dbReference type="Google" id="ProtNLM"/>
    </source>
</evidence>
<evidence type="ECO:0000313" key="4">
    <source>
        <dbReference type="Proteomes" id="UP000318571"/>
    </source>
</evidence>
<dbReference type="Gene3D" id="3.40.50.150">
    <property type="entry name" value="Vaccinia Virus protein VP39"/>
    <property type="match status" value="1"/>
</dbReference>
<dbReference type="EMBL" id="VCGU01000010">
    <property type="protein sequence ID" value="TRY69288.1"/>
    <property type="molecule type" value="Genomic_DNA"/>
</dbReference>
<dbReference type="STRING" id="6832.A0A553NV35"/>
<keyword evidence="2" id="KW-1133">Transmembrane helix</keyword>
<dbReference type="Pfam" id="PF10639">
    <property type="entry name" value="TMEM234"/>
    <property type="match status" value="1"/>
</dbReference>
<dbReference type="InterPro" id="IPR038899">
    <property type="entry name" value="METTL22"/>
</dbReference>
<dbReference type="SUPFAM" id="SSF53335">
    <property type="entry name" value="S-adenosyl-L-methionine-dependent methyltransferases"/>
    <property type="match status" value="1"/>
</dbReference>
<dbReference type="Gene3D" id="1.10.3730.20">
    <property type="match status" value="1"/>
</dbReference>
<dbReference type="Proteomes" id="UP000318571">
    <property type="component" value="Chromosome 1"/>
</dbReference>
<sequence length="462" mass="52032">MMMNEVRLSIWEHLGSHFWILITAILWGGTDPLLKFFGRQSSVDQDPSGVFKQKNEEASNCIIRLLRELRAFFGHWKYSLTFAANQLGSATFVLALVHSDLSIAVPVTNALKFLFTLIVGRLVGESELSRRSSLGLVLILVGYEDGDLDVPRGNVTTNKKLKPTSPFEHIQRDQEGGQTASTTPSEQKQHHHRDEDQETEAQIWLEYKTQTRLNEVGAQVWRGSLFLADFLFNYPKALQGKRVLEIGAGTGLASVVALLCQPQGLVATDLAFNLDLLERNLARNVSCLSGMLSNQAQDERQDRIYRVMPCDIKTIISDKESATGVQTQTGPTLVEQVLTARQVTSSMDVYLGADLVYDQDLSEALVGLIRHIAYSLLREPSSKAQTRVVLLSIDKRYVFTLKDAEIKAPMFEHFYQELREMLGHLPPRIKAVLREHDMMDVTQFFRYQASSDLIILEVIFSS</sequence>
<proteinExistence type="predicted"/>
<dbReference type="GO" id="GO:0008276">
    <property type="term" value="F:protein methyltransferase activity"/>
    <property type="evidence" value="ECO:0007669"/>
    <property type="project" value="InterPro"/>
</dbReference>
<keyword evidence="4" id="KW-1185">Reference proteome</keyword>
<organism evidence="3 4">
    <name type="scientific">Tigriopus californicus</name>
    <name type="common">Marine copepod</name>
    <dbReference type="NCBI Taxonomy" id="6832"/>
    <lineage>
        <taxon>Eukaryota</taxon>
        <taxon>Metazoa</taxon>
        <taxon>Ecdysozoa</taxon>
        <taxon>Arthropoda</taxon>
        <taxon>Crustacea</taxon>
        <taxon>Multicrustacea</taxon>
        <taxon>Hexanauplia</taxon>
        <taxon>Copepoda</taxon>
        <taxon>Harpacticoida</taxon>
        <taxon>Harpacticidae</taxon>
        <taxon>Tigriopus</taxon>
    </lineage>
</organism>
<keyword evidence="2" id="KW-0472">Membrane</keyword>